<dbReference type="Pfam" id="PF00005">
    <property type="entry name" value="ABC_tran"/>
    <property type="match status" value="2"/>
</dbReference>
<dbReference type="RefSeq" id="WP_068346325.1">
    <property type="nucleotide sequence ID" value="NZ_JFHK01000004.1"/>
</dbReference>
<dbReference type="Gene3D" id="3.40.50.300">
    <property type="entry name" value="P-loop containing nucleotide triphosphate hydrolases"/>
    <property type="match status" value="1"/>
</dbReference>
<dbReference type="GO" id="GO:0016887">
    <property type="term" value="F:ATP hydrolysis activity"/>
    <property type="evidence" value="ECO:0007669"/>
    <property type="project" value="InterPro"/>
</dbReference>
<dbReference type="PANTHER" id="PTHR43776:SF7">
    <property type="entry name" value="D,D-DIPEPTIDE TRANSPORT ATP-BINDING PROTEIN DDPF-RELATED"/>
    <property type="match status" value="1"/>
</dbReference>
<keyword evidence="2" id="KW-0813">Transport</keyword>
<dbReference type="Proteomes" id="UP000077339">
    <property type="component" value="Unassembled WGS sequence"/>
</dbReference>
<evidence type="ECO:0000313" key="6">
    <source>
        <dbReference type="EMBL" id="OAA31299.1"/>
    </source>
</evidence>
<dbReference type="GO" id="GO:0005524">
    <property type="term" value="F:ATP binding"/>
    <property type="evidence" value="ECO:0007669"/>
    <property type="project" value="UniProtKB-KW"/>
</dbReference>
<evidence type="ECO:0000259" key="5">
    <source>
        <dbReference type="PROSITE" id="PS50893"/>
    </source>
</evidence>
<feature type="domain" description="ABC transporter" evidence="5">
    <location>
        <begin position="4"/>
        <end position="312"/>
    </location>
</feature>
<dbReference type="AlphaFoldDB" id="A0A182C740"/>
<keyword evidence="4 6" id="KW-0067">ATP-binding</keyword>
<keyword evidence="3" id="KW-0547">Nucleotide-binding</keyword>
<dbReference type="PANTHER" id="PTHR43776">
    <property type="entry name" value="TRANSPORT ATP-BINDING PROTEIN"/>
    <property type="match status" value="1"/>
</dbReference>
<name>A0A182C740_9BACT</name>
<sequence length="394" mass="44702">MRLLEVRNLKKYFPIRQGFLIERVVGFVKAVDDVSFGVDRGKTIGIVGESGCGKTTIGKTILRLHEATDGEIVIDGEDTTFYFMNKKHAIEYLKKNYFSLPAFSNGGKDLESHQLQIYKAFKEAEGNPSRTLKILYGNLDEKRKLLRRKAQIVFQDPMSSINPRMTVGQMLTEPLLFHKIAANMNEAIEIVKNLLVQVGLKAYHIDRYPHQFSGGQRQRIAIARAISVHPELIVLDEPTSALDVSVQAQIVKLLKDLQVELNAGYVFISHNLALVRFISDEMVVMYLGRMVEKGDSEAIFDNPLHPYTRALLAAAPVPDPKKKRNRKELIGGQVPSPINRPKGCFFHPRCKYKMPVCEKEYPPMFKVDNNHYVSCHLYKEHQISDTFEKGGEDA</sequence>
<dbReference type="InterPro" id="IPR003593">
    <property type="entry name" value="AAA+_ATPase"/>
</dbReference>
<dbReference type="InterPro" id="IPR013563">
    <property type="entry name" value="Oligopep_ABC_C"/>
</dbReference>
<dbReference type="PROSITE" id="PS00211">
    <property type="entry name" value="ABC_TRANSPORTER_1"/>
    <property type="match status" value="1"/>
</dbReference>
<comment type="caution">
    <text evidence="6">The sequence shown here is derived from an EMBL/GenBank/DDBJ whole genome shotgun (WGS) entry which is preliminary data.</text>
</comment>
<proteinExistence type="inferred from homology"/>
<evidence type="ECO:0000256" key="4">
    <source>
        <dbReference type="ARBA" id="ARBA00022840"/>
    </source>
</evidence>
<dbReference type="STRING" id="1453497.AT15_07320"/>
<evidence type="ECO:0000256" key="1">
    <source>
        <dbReference type="ARBA" id="ARBA00005417"/>
    </source>
</evidence>
<dbReference type="PATRIC" id="fig|1453497.3.peg.1458"/>
<dbReference type="PROSITE" id="PS50893">
    <property type="entry name" value="ABC_TRANSPORTER_2"/>
    <property type="match status" value="1"/>
</dbReference>
<dbReference type="InterPro" id="IPR050319">
    <property type="entry name" value="ABC_transp_ATP-bind"/>
</dbReference>
<dbReference type="SMART" id="SM00382">
    <property type="entry name" value="AAA"/>
    <property type="match status" value="1"/>
</dbReference>
<dbReference type="CDD" id="cd03257">
    <property type="entry name" value="ABC_NikE_OppD_transporters"/>
    <property type="match status" value="1"/>
</dbReference>
<gene>
    <name evidence="6" type="ORF">AT15_07320</name>
</gene>
<dbReference type="Pfam" id="PF08352">
    <property type="entry name" value="oligo_HPY"/>
    <property type="match status" value="1"/>
</dbReference>
<dbReference type="OrthoDB" id="41661at2"/>
<evidence type="ECO:0000313" key="7">
    <source>
        <dbReference type="Proteomes" id="UP000077339"/>
    </source>
</evidence>
<dbReference type="NCBIfam" id="TIGR01727">
    <property type="entry name" value="oligo_HPY"/>
    <property type="match status" value="1"/>
</dbReference>
<dbReference type="EMBL" id="JFHK01000004">
    <property type="protein sequence ID" value="OAA31299.1"/>
    <property type="molecule type" value="Genomic_DNA"/>
</dbReference>
<dbReference type="GO" id="GO:0055085">
    <property type="term" value="P:transmembrane transport"/>
    <property type="evidence" value="ECO:0007669"/>
    <property type="project" value="UniProtKB-ARBA"/>
</dbReference>
<dbReference type="InterPro" id="IPR027417">
    <property type="entry name" value="P-loop_NTPase"/>
</dbReference>
<dbReference type="InterPro" id="IPR003439">
    <property type="entry name" value="ABC_transporter-like_ATP-bd"/>
</dbReference>
<protein>
    <submittedName>
        <fullName evidence="6">Peptide ABC transporter ATP-binding protein</fullName>
    </submittedName>
</protein>
<dbReference type="InterPro" id="IPR017871">
    <property type="entry name" value="ABC_transporter-like_CS"/>
</dbReference>
<evidence type="ECO:0000256" key="3">
    <source>
        <dbReference type="ARBA" id="ARBA00022741"/>
    </source>
</evidence>
<dbReference type="GO" id="GO:0015833">
    <property type="term" value="P:peptide transport"/>
    <property type="evidence" value="ECO:0007669"/>
    <property type="project" value="InterPro"/>
</dbReference>
<reference evidence="6 7" key="1">
    <citation type="submission" date="2014-02" db="EMBL/GenBank/DDBJ databases">
        <title>Kosmotoga genome sequencing.</title>
        <authorList>
            <person name="Pollo S.M."/>
            <person name="Charchuk R."/>
            <person name="Nesbo C.L."/>
        </authorList>
    </citation>
    <scope>NUCLEOTIDE SEQUENCE [LARGE SCALE GENOMIC DNA]</scope>
    <source>
        <strain evidence="6 7">S304</strain>
    </source>
</reference>
<evidence type="ECO:0000256" key="2">
    <source>
        <dbReference type="ARBA" id="ARBA00022448"/>
    </source>
</evidence>
<comment type="similarity">
    <text evidence="1">Belongs to the ABC transporter superfamily.</text>
</comment>
<accession>A0A182C740</accession>
<organism evidence="6 7">
    <name type="scientific">Kosmotoga arenicorallina S304</name>
    <dbReference type="NCBI Taxonomy" id="1453497"/>
    <lineage>
        <taxon>Bacteria</taxon>
        <taxon>Thermotogati</taxon>
        <taxon>Thermotogota</taxon>
        <taxon>Thermotogae</taxon>
        <taxon>Kosmotogales</taxon>
        <taxon>Kosmotogaceae</taxon>
        <taxon>Kosmotoga</taxon>
    </lineage>
</organism>
<dbReference type="SUPFAM" id="SSF52540">
    <property type="entry name" value="P-loop containing nucleoside triphosphate hydrolases"/>
    <property type="match status" value="1"/>
</dbReference>
<keyword evidence="7" id="KW-1185">Reference proteome</keyword>